<evidence type="ECO:0000259" key="14">
    <source>
        <dbReference type="PROSITE" id="PS50928"/>
    </source>
</evidence>
<dbReference type="SUPFAM" id="SSF161098">
    <property type="entry name" value="MetI-like"/>
    <property type="match status" value="1"/>
</dbReference>
<feature type="domain" description="ABC transmembrane type-1" evidence="14">
    <location>
        <begin position="92"/>
        <end position="295"/>
    </location>
</feature>
<evidence type="ECO:0000313" key="15">
    <source>
        <dbReference type="EMBL" id="EDT10875.1"/>
    </source>
</evidence>
<organism evidence="15 16">
    <name type="scientific">Paraburkholderia graminis (strain ATCC 700544 / DSM 17151 / LMG 18924 / NCIMB 13744 / C4D1M)</name>
    <dbReference type="NCBI Taxonomy" id="396598"/>
    <lineage>
        <taxon>Bacteria</taxon>
        <taxon>Pseudomonadati</taxon>
        <taxon>Pseudomonadota</taxon>
        <taxon>Betaproteobacteria</taxon>
        <taxon>Burkholderiales</taxon>
        <taxon>Burkholderiaceae</taxon>
        <taxon>Paraburkholderia</taxon>
    </lineage>
</organism>
<feature type="transmembrane region" description="Helical" evidence="13">
    <location>
        <begin position="89"/>
        <end position="118"/>
    </location>
</feature>
<evidence type="ECO:0000256" key="8">
    <source>
        <dbReference type="ARBA" id="ARBA00023032"/>
    </source>
</evidence>
<dbReference type="Gene3D" id="1.10.3720.10">
    <property type="entry name" value="MetI-like"/>
    <property type="match status" value="1"/>
</dbReference>
<dbReference type="FunFam" id="1.10.3720.10:FF:000015">
    <property type="entry name" value="Sulfate ABC transporter, permease CysW"/>
    <property type="match status" value="1"/>
</dbReference>
<evidence type="ECO:0000256" key="3">
    <source>
        <dbReference type="ARBA" id="ARBA00022448"/>
    </source>
</evidence>
<comment type="caution">
    <text evidence="15">The sequence shown here is derived from an EMBL/GenBank/DDBJ whole genome shotgun (WGS) entry which is preliminary data.</text>
</comment>
<name>B1FYQ6_PARG4</name>
<gene>
    <name evidence="15" type="ORF">BgramDRAFT_2253</name>
</gene>
<dbReference type="InterPro" id="IPR005667">
    <property type="entry name" value="Sulph_transpt2"/>
</dbReference>
<dbReference type="AlphaFoldDB" id="B1FYQ6"/>
<keyword evidence="16" id="KW-1185">Reference proteome</keyword>
<evidence type="ECO:0000313" key="16">
    <source>
        <dbReference type="Proteomes" id="UP000005045"/>
    </source>
</evidence>
<evidence type="ECO:0000256" key="12">
    <source>
        <dbReference type="SAM" id="MobiDB-lite"/>
    </source>
</evidence>
<feature type="transmembrane region" description="Helical" evidence="13">
    <location>
        <begin position="43"/>
        <end position="69"/>
    </location>
</feature>
<evidence type="ECO:0000256" key="5">
    <source>
        <dbReference type="ARBA" id="ARBA00022519"/>
    </source>
</evidence>
<keyword evidence="6 13" id="KW-0812">Transmembrane</keyword>
<reference evidence="15 16" key="1">
    <citation type="submission" date="2008-03" db="EMBL/GenBank/DDBJ databases">
        <title>Sequencing of the draft genome and assembly of Burkholderia graminis C4D1M.</title>
        <authorList>
            <consortium name="US DOE Joint Genome Institute (JGI-PGF)"/>
            <person name="Copeland A."/>
            <person name="Lucas S."/>
            <person name="Lapidus A."/>
            <person name="Glavina del Rio T."/>
            <person name="Dalin E."/>
            <person name="Tice H."/>
            <person name="Bruce D."/>
            <person name="Goodwin L."/>
            <person name="Pitluck S."/>
            <person name="Larimer F."/>
            <person name="Land M.L."/>
            <person name="Hauser L."/>
            <person name="Tiedje J."/>
            <person name="Richardson P."/>
        </authorList>
    </citation>
    <scope>NUCLEOTIDE SEQUENCE [LARGE SCALE GENOMIC DNA]</scope>
    <source>
        <strain evidence="16">ATCC 700544 / DSM 17151 / LMG 18924 / NCIMB 13744 / C4D1M</strain>
    </source>
</reference>
<dbReference type="RefSeq" id="WP_006048811.1">
    <property type="nucleotide sequence ID" value="NZ_ABLD01000005.1"/>
</dbReference>
<feature type="region of interest" description="Disordered" evidence="12">
    <location>
        <begin position="332"/>
        <end position="358"/>
    </location>
</feature>
<dbReference type="NCBIfam" id="TIGR00969">
    <property type="entry name" value="3a0106s02"/>
    <property type="match status" value="1"/>
</dbReference>
<dbReference type="InterPro" id="IPR035906">
    <property type="entry name" value="MetI-like_sf"/>
</dbReference>
<keyword evidence="3" id="KW-0813">Transport</keyword>
<sequence length="358" mass="38022">MSRQSVDSLKPGDGANSVDAHAAPTRAPLNAARRPDPVTEPPVVRWILIGIALLFLALFLVVPLVAVFYQALSKGLGFYLESLADPDALAAIKLTAITAAIAVPLNLVFGLAASWCIAKFEFRGKALLTTLIDLPFSVSPVISGLIYVLMFGAQGWFGPWLQAHNIQIIFAVPGIVLATIFVTFPFVARELIPLMQAQGNDEEEAAHVLGASGWQIFRRVTLPNVKWGLLYGVILCNARAMGEFGAVSVVSGHIRGQTDTMPLHVEILYNEYNFSAAFAVASVLALLALVTLALKLLAERHMSAELSDVRDVPAHAGPVTLPSALSASSSAASAASSSGSRPLKTSVSQQHPLKQGEL</sequence>
<dbReference type="PANTHER" id="PTHR30406:SF1">
    <property type="entry name" value="SULFATE TRANSPORT SYSTEM PERMEASE PROTEIN CYSW"/>
    <property type="match status" value="1"/>
</dbReference>
<evidence type="ECO:0000256" key="11">
    <source>
        <dbReference type="ARBA" id="ARBA00067681"/>
    </source>
</evidence>
<dbReference type="Proteomes" id="UP000005045">
    <property type="component" value="Unassembled WGS sequence"/>
</dbReference>
<comment type="subunit">
    <text evidence="2">The complex is composed of two ATP-binding proteins (CysA), two transmembrane proteins (CysT and CysW) and a solute-binding protein (CysP).</text>
</comment>
<keyword evidence="9 13" id="KW-0472">Membrane</keyword>
<dbReference type="GO" id="GO:0005886">
    <property type="term" value="C:plasma membrane"/>
    <property type="evidence" value="ECO:0007669"/>
    <property type="project" value="UniProtKB-SubCell"/>
</dbReference>
<evidence type="ECO:0000256" key="1">
    <source>
        <dbReference type="ARBA" id="ARBA00004429"/>
    </source>
</evidence>
<keyword evidence="5" id="KW-0997">Cell inner membrane</keyword>
<feature type="transmembrane region" description="Helical" evidence="13">
    <location>
        <begin position="274"/>
        <end position="297"/>
    </location>
</feature>
<keyword evidence="8" id="KW-0764">Sulfate transport</keyword>
<dbReference type="EMBL" id="ABLD01000005">
    <property type="protein sequence ID" value="EDT10875.1"/>
    <property type="molecule type" value="Genomic_DNA"/>
</dbReference>
<dbReference type="GO" id="GO:0015419">
    <property type="term" value="F:ABC-type sulfate transporter activity"/>
    <property type="evidence" value="ECO:0007669"/>
    <property type="project" value="InterPro"/>
</dbReference>
<feature type="transmembrane region" description="Helical" evidence="13">
    <location>
        <begin position="130"/>
        <end position="153"/>
    </location>
</feature>
<protein>
    <recommendedName>
        <fullName evidence="11">Sulfate transport system permease protein CysW</fullName>
    </recommendedName>
</protein>
<feature type="compositionally biased region" description="Polar residues" evidence="12">
    <location>
        <begin position="343"/>
        <end position="352"/>
    </location>
</feature>
<feature type="transmembrane region" description="Helical" evidence="13">
    <location>
        <begin position="228"/>
        <end position="254"/>
    </location>
</feature>
<dbReference type="InterPro" id="IPR000515">
    <property type="entry name" value="MetI-like"/>
</dbReference>
<dbReference type="PANTHER" id="PTHR30406">
    <property type="entry name" value="SULFATE TRANSPORT SYSTEM PERMEASE PROTEIN"/>
    <property type="match status" value="1"/>
</dbReference>
<proteinExistence type="predicted"/>
<comment type="function">
    <text evidence="10">Part of the ABC transporter complex CysAWTP (TC 3.A.1.6.1) involved in sulfate/thiosulfate import. Probably responsible for the translocation of the substrate across the membrane.</text>
</comment>
<evidence type="ECO:0000256" key="2">
    <source>
        <dbReference type="ARBA" id="ARBA00011779"/>
    </source>
</evidence>
<dbReference type="InterPro" id="IPR011866">
    <property type="entry name" value="CysW_permease"/>
</dbReference>
<feature type="region of interest" description="Disordered" evidence="12">
    <location>
        <begin position="1"/>
        <end position="20"/>
    </location>
</feature>
<comment type="subcellular location">
    <subcellularLocation>
        <location evidence="1">Cell inner membrane</location>
        <topology evidence="1">Multi-pass membrane protein</topology>
    </subcellularLocation>
</comment>
<evidence type="ECO:0000256" key="9">
    <source>
        <dbReference type="ARBA" id="ARBA00023136"/>
    </source>
</evidence>
<evidence type="ECO:0000256" key="10">
    <source>
        <dbReference type="ARBA" id="ARBA00025323"/>
    </source>
</evidence>
<dbReference type="Pfam" id="PF00528">
    <property type="entry name" value="BPD_transp_1"/>
    <property type="match status" value="1"/>
</dbReference>
<evidence type="ECO:0000256" key="7">
    <source>
        <dbReference type="ARBA" id="ARBA00022989"/>
    </source>
</evidence>
<evidence type="ECO:0000256" key="4">
    <source>
        <dbReference type="ARBA" id="ARBA00022475"/>
    </source>
</evidence>
<accession>B1FYQ6</accession>
<keyword evidence="4" id="KW-1003">Cell membrane</keyword>
<dbReference type="CDD" id="cd06261">
    <property type="entry name" value="TM_PBP2"/>
    <property type="match status" value="1"/>
</dbReference>
<keyword evidence="7 13" id="KW-1133">Transmembrane helix</keyword>
<dbReference type="NCBIfam" id="TIGR02140">
    <property type="entry name" value="permease_CysW"/>
    <property type="match status" value="1"/>
</dbReference>
<dbReference type="PROSITE" id="PS50928">
    <property type="entry name" value="ABC_TM1"/>
    <property type="match status" value="1"/>
</dbReference>
<evidence type="ECO:0000256" key="13">
    <source>
        <dbReference type="SAM" id="Phobius"/>
    </source>
</evidence>
<evidence type="ECO:0000256" key="6">
    <source>
        <dbReference type="ARBA" id="ARBA00022692"/>
    </source>
</evidence>
<feature type="transmembrane region" description="Helical" evidence="13">
    <location>
        <begin position="165"/>
        <end position="188"/>
    </location>
</feature>